<organism evidence="2 3">
    <name type="scientific">Candidatus Paenalcaligenes intestinipullorum</name>
    <dbReference type="NCBI Taxonomy" id="2838718"/>
    <lineage>
        <taxon>Bacteria</taxon>
        <taxon>Pseudomonadati</taxon>
        <taxon>Pseudomonadota</taxon>
        <taxon>Betaproteobacteria</taxon>
        <taxon>Burkholderiales</taxon>
        <taxon>Alcaligenaceae</taxon>
        <taxon>Paenalcaligenes</taxon>
    </lineage>
</organism>
<comment type="caution">
    <text evidence="2">The sequence shown here is derived from an EMBL/GenBank/DDBJ whole genome shotgun (WGS) entry which is preliminary data.</text>
</comment>
<dbReference type="Pfam" id="PF15916">
    <property type="entry name" value="DUF4743"/>
    <property type="match status" value="1"/>
</dbReference>
<evidence type="ECO:0000313" key="2">
    <source>
        <dbReference type="EMBL" id="HJD43790.1"/>
    </source>
</evidence>
<dbReference type="InterPro" id="IPR031804">
    <property type="entry name" value="DUF4743"/>
</dbReference>
<dbReference type="Proteomes" id="UP000823889">
    <property type="component" value="Unassembled WGS sequence"/>
</dbReference>
<protein>
    <submittedName>
        <fullName evidence="2">DUF4743 domain-containing protein</fullName>
    </submittedName>
</protein>
<dbReference type="CDD" id="cd03676">
    <property type="entry name" value="NUDIX_Tnr3_like"/>
    <property type="match status" value="1"/>
</dbReference>
<dbReference type="EMBL" id="DWUQ01000039">
    <property type="protein sequence ID" value="HJD43790.1"/>
    <property type="molecule type" value="Genomic_DNA"/>
</dbReference>
<reference evidence="2" key="2">
    <citation type="submission" date="2021-04" db="EMBL/GenBank/DDBJ databases">
        <authorList>
            <person name="Gilroy R."/>
        </authorList>
    </citation>
    <scope>NUCLEOTIDE SEQUENCE</scope>
    <source>
        <strain evidence="2">9264</strain>
    </source>
</reference>
<evidence type="ECO:0000313" key="3">
    <source>
        <dbReference type="Proteomes" id="UP000823889"/>
    </source>
</evidence>
<dbReference type="Gene3D" id="3.90.79.10">
    <property type="entry name" value="Nucleoside Triphosphate Pyrophosphohydrolase"/>
    <property type="match status" value="1"/>
</dbReference>
<feature type="domain" description="Nudix hydrolase" evidence="1">
    <location>
        <begin position="131"/>
        <end position="269"/>
    </location>
</feature>
<gene>
    <name evidence="2" type="ORF">H9906_02010</name>
</gene>
<dbReference type="InterPro" id="IPR015797">
    <property type="entry name" value="NUDIX_hydrolase-like_dom_sf"/>
</dbReference>
<dbReference type="Pfam" id="PF00293">
    <property type="entry name" value="NUDIX"/>
    <property type="match status" value="1"/>
</dbReference>
<sequence>MHYNLPMFAQLSSSLYADMQQRFAELLTATRRFPILGSCPVTIAGRYVGWLHPRAQEVLADWPKVRRSSVGFHIAEDLPPSAELNHYLAELAQTLNDGGCVKAWRDELLDVYAEGQIIGVIERGASRALGLLTQAVHLHAWAPDGKLWVQQRASHKATDPNMWDTLVGGLASAQECLTVSLLRECQEEAGLCATELCDLSSMHCITRMHRPLQEGFQAENVWVNDCILPSTCTPSNQDGEVSDIACISVEQYWEMAQAKQFTLEAEIVILYCILQRCAPHAVR</sequence>
<dbReference type="PROSITE" id="PS51462">
    <property type="entry name" value="NUDIX"/>
    <property type="match status" value="1"/>
</dbReference>
<reference evidence="2" key="1">
    <citation type="journal article" date="2021" name="PeerJ">
        <title>Extensive microbial diversity within the chicken gut microbiome revealed by metagenomics and culture.</title>
        <authorList>
            <person name="Gilroy R."/>
            <person name="Ravi A."/>
            <person name="Getino M."/>
            <person name="Pursley I."/>
            <person name="Horton D.L."/>
            <person name="Alikhan N.F."/>
            <person name="Baker D."/>
            <person name="Gharbi K."/>
            <person name="Hall N."/>
            <person name="Watson M."/>
            <person name="Adriaenssens E.M."/>
            <person name="Foster-Nyarko E."/>
            <person name="Jarju S."/>
            <person name="Secka A."/>
            <person name="Antonio M."/>
            <person name="Oren A."/>
            <person name="Chaudhuri R.R."/>
            <person name="La Ragione R."/>
            <person name="Hildebrand F."/>
            <person name="Pallen M.J."/>
        </authorList>
    </citation>
    <scope>NUCLEOTIDE SEQUENCE</scope>
    <source>
        <strain evidence="2">9264</strain>
    </source>
</reference>
<proteinExistence type="predicted"/>
<dbReference type="GO" id="GO:0003824">
    <property type="term" value="F:catalytic activity"/>
    <property type="evidence" value="ECO:0007669"/>
    <property type="project" value="UniProtKB-ARBA"/>
</dbReference>
<dbReference type="InterPro" id="IPR000086">
    <property type="entry name" value="NUDIX_hydrolase_dom"/>
</dbReference>
<dbReference type="AlphaFoldDB" id="A0A9D2RFB6"/>
<name>A0A9D2RFB6_9BURK</name>
<dbReference type="SUPFAM" id="SSF55811">
    <property type="entry name" value="Nudix"/>
    <property type="match status" value="1"/>
</dbReference>
<accession>A0A9D2RFB6</accession>
<evidence type="ECO:0000259" key="1">
    <source>
        <dbReference type="PROSITE" id="PS51462"/>
    </source>
</evidence>